<reference evidence="2 3" key="1">
    <citation type="submission" date="2014-12" db="EMBL/GenBank/DDBJ databases">
        <authorList>
            <person name="Neuveglise Cecile"/>
        </authorList>
    </citation>
    <scope>NUCLEOTIDE SEQUENCE [LARGE SCALE GENOMIC DNA]</scope>
    <source>
        <strain evidence="2 3">CBS 12615</strain>
    </source>
</reference>
<evidence type="ECO:0000256" key="1">
    <source>
        <dbReference type="SAM" id="MobiDB-lite"/>
    </source>
</evidence>
<dbReference type="OrthoDB" id="4061518at2759"/>
<accession>A0A0C7MSA8</accession>
<proteinExistence type="predicted"/>
<sequence length="781" mass="91145">MISKTLLNSVFERTRPIKLNGHRICQLLCFRRYSSRNPYKPEITGIWENWNPQIRDKAPETSTCVNEISFSAQSLDFPSHENHSISKPKSLKPSIRSLAAAVTLPSLLETLLKLEKDQRHYEIHRLFTTHRAALRDLRSNCPSENYATFLGIVLKTEFVLRNYIVCESLFSEYIKFPNIKPGLVDVGLVTFLKNRNLPLATEFYFQILKDPETFPISPHTLHVFALEVFKVSDLALMRQIMFAWLDSPELSRLTPFNGTFALFHRLLLKFNDSDGIMRFISHPNVVITTYTTSDDFEACNFHHKLFNGDFETIEDIDQSLQASLTTTMDSRRLDFYIEVLKFGVSRNNFSLVRFATQKAQKDNRVKLTDDFHRHVCQYFVKNGLLEVLIRYLTDIVRDVPESHLKHVYVEQLWSCALRKYPILSKEITNDFCLLLNREKVNFDRPDWRMQFVSEKIKNYLFKVEHKKSRFASYVSLGSHFSSECAKAIQAAVLSGNAITARAKMLDELRHGMKPSFPILYAVLKVFMNDDMEAARKVDHIMREMYPKVLTKVDILWLKQNSQRALRFVDENNLGPVAKVEAARRAVASVKDFERERRADLNFQNYMQLSSIFLLFRDARAATQTVERGRTLMDASSEREWYIYYSTALKVYTRAQDPERFLELLREWNSNGEAHFLTRDILRSCRGFIKYFTKHRVVGDLVPTAGPELMSQIDQEMDALLARYVNYKFQGLNDMRKVIQFLTDWINIDSQVKSSHNNVMAEHTREKKNSSLPEKQRLIRNE</sequence>
<dbReference type="STRING" id="1245769.A0A0C7MSA8"/>
<feature type="region of interest" description="Disordered" evidence="1">
    <location>
        <begin position="758"/>
        <end position="781"/>
    </location>
</feature>
<dbReference type="HOGENOM" id="CLU_351657_0_0_1"/>
<name>A0A0C7MSA8_9SACH</name>
<dbReference type="Proteomes" id="UP000054304">
    <property type="component" value="Unassembled WGS sequence"/>
</dbReference>
<evidence type="ECO:0000313" key="3">
    <source>
        <dbReference type="Proteomes" id="UP000054304"/>
    </source>
</evidence>
<organism evidence="2 3">
    <name type="scientific">Lachancea lanzarotensis</name>
    <dbReference type="NCBI Taxonomy" id="1245769"/>
    <lineage>
        <taxon>Eukaryota</taxon>
        <taxon>Fungi</taxon>
        <taxon>Dikarya</taxon>
        <taxon>Ascomycota</taxon>
        <taxon>Saccharomycotina</taxon>
        <taxon>Saccharomycetes</taxon>
        <taxon>Saccharomycetales</taxon>
        <taxon>Saccharomycetaceae</taxon>
        <taxon>Lachancea</taxon>
    </lineage>
</organism>
<dbReference type="RefSeq" id="XP_022629062.1">
    <property type="nucleotide sequence ID" value="XM_022771905.1"/>
</dbReference>
<gene>
    <name evidence="2" type="ORF">LALA0_S06e05028g</name>
</gene>
<evidence type="ECO:0000313" key="2">
    <source>
        <dbReference type="EMBL" id="CEP62840.1"/>
    </source>
</evidence>
<keyword evidence="3" id="KW-1185">Reference proteome</keyword>
<dbReference type="EMBL" id="LN736365">
    <property type="protein sequence ID" value="CEP62840.1"/>
    <property type="molecule type" value="Genomic_DNA"/>
</dbReference>
<dbReference type="GeneID" id="34686320"/>
<feature type="compositionally biased region" description="Basic and acidic residues" evidence="1">
    <location>
        <begin position="761"/>
        <end position="781"/>
    </location>
</feature>
<protein>
    <submittedName>
        <fullName evidence="2">LALA0S06e05028g1_1</fullName>
    </submittedName>
</protein>
<dbReference type="AlphaFoldDB" id="A0A0C7MSA8"/>